<dbReference type="SUPFAM" id="SSF158702">
    <property type="entry name" value="Sec63 N-terminal domain-like"/>
    <property type="match status" value="1"/>
</dbReference>
<comment type="similarity">
    <text evidence="1">Belongs to the helicase family. SKI2 subfamily.</text>
</comment>
<keyword evidence="3" id="KW-0378">Hydrolase</keyword>
<dbReference type="Gene3D" id="3.40.50.300">
    <property type="entry name" value="P-loop containing nucleotide triphosphate hydrolases"/>
    <property type="match status" value="2"/>
</dbReference>
<gene>
    <name evidence="14" type="ORF">R5R35_012634</name>
</gene>
<dbReference type="InterPro" id="IPR014001">
    <property type="entry name" value="Helicase_ATP-bd"/>
</dbReference>
<keyword evidence="6" id="KW-0413">Isomerase</keyword>
<dbReference type="SMART" id="SM00490">
    <property type="entry name" value="HELICc"/>
    <property type="match status" value="1"/>
</dbReference>
<dbReference type="EMBL" id="JAZDUA010000649">
    <property type="protein sequence ID" value="KAK7790265.1"/>
    <property type="molecule type" value="Genomic_DNA"/>
</dbReference>
<sequence>MTNVQNQETNYDFRSTYDFKKFTETGLRAIEEIPPEFRHIFSMYPSFNAFQSKVMDEILYSDKPVVISAPTGSGKTVLFELAITNLLIKMSSLKHDGNFMIIYMAPIKALCSERLRDWQYKFSPLGLKCQEVTGDSDSTLIANMSSFNIVLTTPEKWDSLTRTWKDNKKMVQTIKLFLLDEIHLLNDEQRGPVLEAVVSRMKTIHEAIKDDEKLENRDKRTLVPTSIRFIAVSATIPNIEDVASWLGDVNNPAQYFSLGEAYRPVKLHKVVMGYHYPHHTEFRFDMQLSYKLRQLLLQYSEGKPSLIFCSTRKGVTQTADVLMKQVTFHFNNEQKRKLDMALDNIKENAIKKSLAAGIGCHHAGMDLNDRHIIEDLFRNGGLPVLITTSTLAMGVNLPAHLVIIKSTQQYTSNGYQEYSSNQILQMIGRAGRPQYDTHATAIIMTQQDKILKYESLVSGTDILESNLHHHLAEHLNAEIVLSTIPEKAVAINWIRSTFLYVRALCNPSHYGISGNLNKTEIEGKLHEMCMIEMNALANTQLVKMDVKYVWPTETGKLMAQHYMSLETMKIFSKITGKETIPEMLNIVMNCQEFADFKLRVNEKRSLNFLNKSIRFPIKSLIKTSQMKINCLIQAVFGGLVVHEPSLQQEAIQIVRIGIRITKCLTRFLSLQDKYLSLLSATILSKCFQCNLWEDSPLVSRQLEGIGAVLSQLLVSAGKTSFRLIAESNPRDLERIINRTPPMGNRLQTAALHMPQYTLDVREVVEQFPSKLNISIKLNNYEDIKNFSTPGFYHNLVIIAGDSNNKLLLYKRFQEILLINNDGFYSWLIQVENKQSSKIFIHLISENWVGMDVKTNITLKGSSPKVLLENETVNNQPNVKETVDNKMHVEKRKSKKIIQNSIPIHQFQKKSTRISKKSTKKLSTKLIKKQIQIDLTKYILKPKNIIKVNSTSTVVQEIPSSERAPTKTTNLVKQSDNHTYNQKQCLQSTNSLSKRFMLPNDNDENKSVQNLLPRPSQRDGNRSSPSQNLEFHIPQDKEINVQYKNGKNDEEKLTSNNDNSLESLTVSQIVINEKLKLTKNTLLSGENKDFNNLQTITNRIEGSASPLLQRSSYTHYSTQTESLARNSYSKYYPIFVKAASNTETRVKNNEHILSTGETNKWINEKEEIVDKHLNPTETTITFDLGIEKLLEPETQETENKKTASYAPDICVVPKPKQLDLTNPVTKLLYGNRCKLENRQNSPTSRANFSPLSEISPNTVFGKLTHLQAQKNISSFDSENFCIPHGQGTANFIPISPTPPSQHLNCTLDALEFLKNSDETYKISSENNFSNKQIMGTNKNLNRSTDIRQFTSGSKLNTKIQNFYF</sequence>
<evidence type="ECO:0000256" key="3">
    <source>
        <dbReference type="ARBA" id="ARBA00022801"/>
    </source>
</evidence>
<dbReference type="Gene3D" id="1.10.10.10">
    <property type="entry name" value="Winged helix-like DNA-binding domain superfamily/Winged helix DNA-binding domain"/>
    <property type="match status" value="1"/>
</dbReference>
<keyword evidence="7" id="KW-0469">Meiosis</keyword>
<dbReference type="SUPFAM" id="SSF52540">
    <property type="entry name" value="P-loop containing nucleoside triphosphate hydrolases"/>
    <property type="match status" value="1"/>
</dbReference>
<comment type="catalytic activity">
    <reaction evidence="10">
        <text>ATP + H2O = ADP + phosphate + H(+)</text>
        <dbReference type="Rhea" id="RHEA:13065"/>
        <dbReference type="ChEBI" id="CHEBI:15377"/>
        <dbReference type="ChEBI" id="CHEBI:15378"/>
        <dbReference type="ChEBI" id="CHEBI:30616"/>
        <dbReference type="ChEBI" id="CHEBI:43474"/>
        <dbReference type="ChEBI" id="CHEBI:456216"/>
        <dbReference type="EC" id="5.6.2.4"/>
    </reaction>
</comment>
<feature type="region of interest" description="Disordered" evidence="11">
    <location>
        <begin position="958"/>
        <end position="1039"/>
    </location>
</feature>
<dbReference type="InterPro" id="IPR057842">
    <property type="entry name" value="WH_MER3"/>
</dbReference>
<evidence type="ECO:0000256" key="7">
    <source>
        <dbReference type="ARBA" id="ARBA00023254"/>
    </source>
</evidence>
<evidence type="ECO:0000256" key="1">
    <source>
        <dbReference type="ARBA" id="ARBA00010140"/>
    </source>
</evidence>
<dbReference type="PROSITE" id="PS51192">
    <property type="entry name" value="HELICASE_ATP_BIND_1"/>
    <property type="match status" value="1"/>
</dbReference>
<evidence type="ECO:0000256" key="5">
    <source>
        <dbReference type="ARBA" id="ARBA00022840"/>
    </source>
</evidence>
<evidence type="ECO:0000256" key="2">
    <source>
        <dbReference type="ARBA" id="ARBA00022741"/>
    </source>
</evidence>
<evidence type="ECO:0000256" key="6">
    <source>
        <dbReference type="ARBA" id="ARBA00023235"/>
    </source>
</evidence>
<dbReference type="InterPro" id="IPR036388">
    <property type="entry name" value="WH-like_DNA-bd_sf"/>
</dbReference>
<dbReference type="PROSITE" id="PS51194">
    <property type="entry name" value="HELICASE_CTER"/>
    <property type="match status" value="1"/>
</dbReference>
<evidence type="ECO:0000256" key="9">
    <source>
        <dbReference type="ARBA" id="ARBA00034808"/>
    </source>
</evidence>
<dbReference type="GO" id="GO:0016787">
    <property type="term" value="F:hydrolase activity"/>
    <property type="evidence" value="ECO:0007669"/>
    <property type="project" value="UniProtKB-KW"/>
</dbReference>
<dbReference type="SMART" id="SM00973">
    <property type="entry name" value="Sec63"/>
    <property type="match status" value="1"/>
</dbReference>
<dbReference type="InterPro" id="IPR004179">
    <property type="entry name" value="Sec63-dom"/>
</dbReference>
<accession>A0AAN9YUW9</accession>
<dbReference type="Gene3D" id="1.10.3380.10">
    <property type="entry name" value="Sec63 N-terminal domain-like domain"/>
    <property type="match status" value="1"/>
</dbReference>
<dbReference type="Pfam" id="PF23445">
    <property type="entry name" value="WHD_SNRNP200"/>
    <property type="match status" value="1"/>
</dbReference>
<dbReference type="FunFam" id="1.10.10.10:FF:000012">
    <property type="entry name" value="U5 small nuclear ribonucleoprotein helicase"/>
    <property type="match status" value="1"/>
</dbReference>
<proteinExistence type="inferred from homology"/>
<keyword evidence="2" id="KW-0547">Nucleotide-binding</keyword>
<dbReference type="InterPro" id="IPR001650">
    <property type="entry name" value="Helicase_C-like"/>
</dbReference>
<feature type="compositionally biased region" description="Polar residues" evidence="11">
    <location>
        <begin position="965"/>
        <end position="992"/>
    </location>
</feature>
<dbReference type="FunFam" id="3.40.50.300:FF:001076">
    <property type="entry name" value="ATP-dependent DNA helicase MER3"/>
    <property type="match status" value="1"/>
</dbReference>
<keyword evidence="15" id="KW-1185">Reference proteome</keyword>
<dbReference type="Pfam" id="PF02889">
    <property type="entry name" value="Sec63"/>
    <property type="match status" value="1"/>
</dbReference>
<evidence type="ECO:0000256" key="10">
    <source>
        <dbReference type="ARBA" id="ARBA00048988"/>
    </source>
</evidence>
<evidence type="ECO:0000256" key="11">
    <source>
        <dbReference type="SAM" id="MobiDB-lite"/>
    </source>
</evidence>
<dbReference type="GO" id="GO:0007131">
    <property type="term" value="P:reciprocal meiotic recombination"/>
    <property type="evidence" value="ECO:0007669"/>
    <property type="project" value="UniProtKB-ARBA"/>
</dbReference>
<dbReference type="EC" id="5.6.2.4" evidence="9"/>
<keyword evidence="4" id="KW-0347">Helicase</keyword>
<evidence type="ECO:0000256" key="8">
    <source>
        <dbReference type="ARBA" id="ARBA00034617"/>
    </source>
</evidence>
<dbReference type="GO" id="GO:0003676">
    <property type="term" value="F:nucleic acid binding"/>
    <property type="evidence" value="ECO:0007669"/>
    <property type="project" value="InterPro"/>
</dbReference>
<evidence type="ECO:0000313" key="15">
    <source>
        <dbReference type="Proteomes" id="UP001378592"/>
    </source>
</evidence>
<evidence type="ECO:0000256" key="4">
    <source>
        <dbReference type="ARBA" id="ARBA00022806"/>
    </source>
</evidence>
<name>A0AAN9YUW9_9ORTH</name>
<reference evidence="14 15" key="1">
    <citation type="submission" date="2024-03" db="EMBL/GenBank/DDBJ databases">
        <title>The genome assembly and annotation of the cricket Gryllus longicercus Weissman &amp; Gray.</title>
        <authorList>
            <person name="Szrajer S."/>
            <person name="Gray D."/>
            <person name="Ylla G."/>
        </authorList>
    </citation>
    <scope>NUCLEOTIDE SEQUENCE [LARGE SCALE GENOMIC DNA]</scope>
    <source>
        <strain evidence="14">DAG 2021-001</strain>
        <tissue evidence="14">Whole body minus gut</tissue>
    </source>
</reference>
<comment type="catalytic activity">
    <reaction evidence="8">
        <text>Couples ATP hydrolysis with the unwinding of duplex DNA by translocating in the 3'-5' direction.</text>
        <dbReference type="EC" id="5.6.2.4"/>
    </reaction>
</comment>
<evidence type="ECO:0000313" key="14">
    <source>
        <dbReference type="EMBL" id="KAK7790265.1"/>
    </source>
</evidence>
<organism evidence="14 15">
    <name type="scientific">Gryllus longicercus</name>
    <dbReference type="NCBI Taxonomy" id="2509291"/>
    <lineage>
        <taxon>Eukaryota</taxon>
        <taxon>Metazoa</taxon>
        <taxon>Ecdysozoa</taxon>
        <taxon>Arthropoda</taxon>
        <taxon>Hexapoda</taxon>
        <taxon>Insecta</taxon>
        <taxon>Pterygota</taxon>
        <taxon>Neoptera</taxon>
        <taxon>Polyneoptera</taxon>
        <taxon>Orthoptera</taxon>
        <taxon>Ensifera</taxon>
        <taxon>Gryllidea</taxon>
        <taxon>Grylloidea</taxon>
        <taxon>Gryllidae</taxon>
        <taxon>Gryllinae</taxon>
        <taxon>Gryllus</taxon>
    </lineage>
</organism>
<dbReference type="CDD" id="cd18795">
    <property type="entry name" value="SF2_C_Ski2"/>
    <property type="match status" value="1"/>
</dbReference>
<dbReference type="InterPro" id="IPR027417">
    <property type="entry name" value="P-loop_NTPase"/>
</dbReference>
<evidence type="ECO:0000259" key="13">
    <source>
        <dbReference type="PROSITE" id="PS51194"/>
    </source>
</evidence>
<dbReference type="InterPro" id="IPR052247">
    <property type="entry name" value="Meiotic_Crossover_Helicase"/>
</dbReference>
<dbReference type="InterPro" id="IPR011545">
    <property type="entry name" value="DEAD/DEAH_box_helicase_dom"/>
</dbReference>
<dbReference type="Pfam" id="PF00270">
    <property type="entry name" value="DEAD"/>
    <property type="match status" value="1"/>
</dbReference>
<dbReference type="PANTHER" id="PTHR47835:SF3">
    <property type="entry name" value="HELICASE FOR MEIOSIS 1"/>
    <property type="match status" value="1"/>
</dbReference>
<feature type="domain" description="Helicase C-terminal" evidence="13">
    <location>
        <begin position="291"/>
        <end position="479"/>
    </location>
</feature>
<dbReference type="PANTHER" id="PTHR47835">
    <property type="entry name" value="HFM1, ATP DEPENDENT DNA HELICASE HOMOLOG"/>
    <property type="match status" value="1"/>
</dbReference>
<evidence type="ECO:0000259" key="12">
    <source>
        <dbReference type="PROSITE" id="PS51192"/>
    </source>
</evidence>
<feature type="domain" description="Helicase ATP-binding" evidence="12">
    <location>
        <begin position="56"/>
        <end position="254"/>
    </location>
</feature>
<dbReference type="GO" id="GO:0005524">
    <property type="term" value="F:ATP binding"/>
    <property type="evidence" value="ECO:0007669"/>
    <property type="project" value="UniProtKB-KW"/>
</dbReference>
<comment type="caution">
    <text evidence="14">The sequence shown here is derived from an EMBL/GenBank/DDBJ whole genome shotgun (WGS) entry which is preliminary data.</text>
</comment>
<keyword evidence="5" id="KW-0067">ATP-binding</keyword>
<dbReference type="Pfam" id="PF00271">
    <property type="entry name" value="Helicase_C"/>
    <property type="match status" value="1"/>
</dbReference>
<protein>
    <recommendedName>
        <fullName evidence="9">DNA 3'-5' helicase</fullName>
        <ecNumber evidence="9">5.6.2.4</ecNumber>
    </recommendedName>
</protein>
<dbReference type="GO" id="GO:0043138">
    <property type="term" value="F:3'-5' DNA helicase activity"/>
    <property type="evidence" value="ECO:0007669"/>
    <property type="project" value="UniProtKB-EC"/>
</dbReference>
<dbReference type="SMART" id="SM00487">
    <property type="entry name" value="DEXDc"/>
    <property type="match status" value="1"/>
</dbReference>
<dbReference type="Proteomes" id="UP001378592">
    <property type="component" value="Unassembled WGS sequence"/>
</dbReference>